<dbReference type="GO" id="GO:0005524">
    <property type="term" value="F:ATP binding"/>
    <property type="evidence" value="ECO:0007669"/>
    <property type="project" value="UniProtKB-KW"/>
</dbReference>
<dbReference type="RefSeq" id="WP_179237307.1">
    <property type="nucleotide sequence ID" value="NZ_JACBNQ010000003.1"/>
</dbReference>
<dbReference type="InterPro" id="IPR045076">
    <property type="entry name" value="MutS"/>
</dbReference>
<sequence length="635" mass="71724">MNNIAMEKLQYNELKEHVKSYCTSNLGKIMMDKLHPSSHMETVKKRLNETTEGKMLLESSVVPLQGIVHIDNIISKLEKGMILNGEALSNVSSFLRGCRKLKAYMEDMKFYAPVLAGYSKSIEVLEHIEEEINTSIVNDKVSPDASKELKRITRLIENLEIKIENKLNEFLRSSINKNYIQDFFITKRKEKFTIPIKSSYKNQVAGTVIEISGGGATVFIEPATVSKFSSELEQLIAEKENEEYQILSSLTGLINDCIRELKQNAEVVGIYDMIFAKSKFSREINGIQPDVNNYGYINIINGRHPMLRNKVVPLNFTIGKDYRTLVITGPNAGGKTVVLKTVGLLTLAVQSGFHIPCESVSEFSVFENIFADIGDDQSIENALSTFSSHVKNIAQIIQDTNKSTLLLFDEIGSGTEPNEGAALAISVLEEVYHKGAITVSTTHYGEIKDYSLNHPDFENAAMLFNSETLEPLFKLLIGESGNSNAFWIAEKMGISKSVVQRAREYISDKKYNFNIVSKNKVIQMKNEEINADAEVINFDIGDRVYLTEYKESGIVYKSKDKFNNLTVFYKGEFKEINVKQLKLENKAGELYPVGYDLNTLFVEYSELKLERDINRGSKKALKKINKKIKSRRNDI</sequence>
<keyword evidence="8" id="KW-0540">Nuclease</keyword>
<dbReference type="InterPro" id="IPR036187">
    <property type="entry name" value="DNA_mismatch_repair_MutS_sf"/>
</dbReference>
<dbReference type="PIRSF" id="PIRSF005814">
    <property type="entry name" value="MutS_YshD"/>
    <property type="match status" value="1"/>
</dbReference>
<keyword evidence="6" id="KW-0238">DNA-binding</keyword>
<dbReference type="Proteomes" id="UP000611629">
    <property type="component" value="Unassembled WGS sequence"/>
</dbReference>
<dbReference type="GO" id="GO:0006298">
    <property type="term" value="P:mismatch repair"/>
    <property type="evidence" value="ECO:0007669"/>
    <property type="project" value="InterPro"/>
</dbReference>
<keyword evidence="8" id="KW-0255">Endonuclease</keyword>
<dbReference type="SUPFAM" id="SSF48334">
    <property type="entry name" value="DNA repair protein MutS, domain III"/>
    <property type="match status" value="1"/>
</dbReference>
<name>A0A974BIP4_SEDHY</name>
<comment type="caution">
    <text evidence="8">The sequence shown here is derived from an EMBL/GenBank/DDBJ whole genome shotgun (WGS) entry which is preliminary data.</text>
</comment>
<dbReference type="Gene3D" id="1.10.1420.10">
    <property type="match status" value="2"/>
</dbReference>
<evidence type="ECO:0000256" key="4">
    <source>
        <dbReference type="ARBA" id="ARBA00022840"/>
    </source>
</evidence>
<keyword evidence="1" id="KW-0699">rRNA-binding</keyword>
<dbReference type="SUPFAM" id="SSF52540">
    <property type="entry name" value="P-loop containing nucleoside triphosphate hydrolases"/>
    <property type="match status" value="1"/>
</dbReference>
<keyword evidence="9" id="KW-1185">Reference proteome</keyword>
<evidence type="ECO:0000259" key="7">
    <source>
        <dbReference type="PROSITE" id="PS00486"/>
    </source>
</evidence>
<accession>A0A974BIP4</accession>
<dbReference type="GO" id="GO:0016887">
    <property type="term" value="F:ATP hydrolysis activity"/>
    <property type="evidence" value="ECO:0007669"/>
    <property type="project" value="InterPro"/>
</dbReference>
<dbReference type="GO" id="GO:0004519">
    <property type="term" value="F:endonuclease activity"/>
    <property type="evidence" value="ECO:0007669"/>
    <property type="project" value="UniProtKB-KW"/>
</dbReference>
<evidence type="ECO:0000256" key="5">
    <source>
        <dbReference type="ARBA" id="ARBA00022884"/>
    </source>
</evidence>
<gene>
    <name evidence="8" type="ORF">HZF24_05645</name>
</gene>
<protein>
    <submittedName>
        <fullName evidence="8">Endonuclease MutS2</fullName>
    </submittedName>
</protein>
<evidence type="ECO:0000256" key="3">
    <source>
        <dbReference type="ARBA" id="ARBA00022801"/>
    </source>
</evidence>
<dbReference type="FunFam" id="3.40.50.300:FF:000830">
    <property type="entry name" value="Endonuclease MutS2"/>
    <property type="match status" value="1"/>
</dbReference>
<feature type="domain" description="DNA mismatch repair proteins mutS family" evidence="7">
    <location>
        <begin position="404"/>
        <end position="420"/>
    </location>
</feature>
<evidence type="ECO:0000313" key="8">
    <source>
        <dbReference type="EMBL" id="NYB73621.1"/>
    </source>
</evidence>
<dbReference type="InterPro" id="IPR027417">
    <property type="entry name" value="P-loop_NTPase"/>
</dbReference>
<keyword evidence="4" id="KW-0067">ATP-binding</keyword>
<dbReference type="SMART" id="SM00533">
    <property type="entry name" value="MUTSd"/>
    <property type="match status" value="1"/>
</dbReference>
<dbReference type="PANTHER" id="PTHR48466">
    <property type="entry name" value="OS10G0509000 PROTEIN-RELATED"/>
    <property type="match status" value="1"/>
</dbReference>
<dbReference type="PROSITE" id="PS00486">
    <property type="entry name" value="DNA_MISMATCH_REPAIR_2"/>
    <property type="match status" value="1"/>
</dbReference>
<dbReference type="PANTHER" id="PTHR48466:SF2">
    <property type="entry name" value="OS10G0509000 PROTEIN"/>
    <property type="match status" value="1"/>
</dbReference>
<dbReference type="InterPro" id="IPR005747">
    <property type="entry name" value="MutS2"/>
</dbReference>
<dbReference type="GO" id="GO:0045910">
    <property type="term" value="P:negative regulation of DNA recombination"/>
    <property type="evidence" value="ECO:0007669"/>
    <property type="project" value="InterPro"/>
</dbReference>
<dbReference type="AlphaFoldDB" id="A0A974BIP4"/>
<evidence type="ECO:0000256" key="1">
    <source>
        <dbReference type="ARBA" id="ARBA00022730"/>
    </source>
</evidence>
<dbReference type="EMBL" id="JACBNQ010000003">
    <property type="protein sequence ID" value="NYB73621.1"/>
    <property type="molecule type" value="Genomic_DNA"/>
</dbReference>
<dbReference type="Pfam" id="PF00488">
    <property type="entry name" value="MutS_V"/>
    <property type="match status" value="1"/>
</dbReference>
<reference evidence="8" key="1">
    <citation type="submission" date="2020-07" db="EMBL/GenBank/DDBJ databases">
        <title>Genomic analysis of a strain of Sedimentibacter Hydroxybenzoicus DSM7310.</title>
        <authorList>
            <person name="Ma S."/>
        </authorList>
    </citation>
    <scope>NUCLEOTIDE SEQUENCE</scope>
    <source>
        <strain evidence="8">DSM 7310</strain>
    </source>
</reference>
<dbReference type="GO" id="GO:0140664">
    <property type="term" value="F:ATP-dependent DNA damage sensor activity"/>
    <property type="evidence" value="ECO:0007669"/>
    <property type="project" value="InterPro"/>
</dbReference>
<keyword evidence="3" id="KW-0378">Hydrolase</keyword>
<keyword evidence="2" id="KW-0547">Nucleotide-binding</keyword>
<dbReference type="Gene3D" id="3.40.50.300">
    <property type="entry name" value="P-loop containing nucleotide triphosphate hydrolases"/>
    <property type="match status" value="1"/>
</dbReference>
<evidence type="ECO:0000256" key="2">
    <source>
        <dbReference type="ARBA" id="ARBA00022741"/>
    </source>
</evidence>
<dbReference type="GO" id="GO:0030983">
    <property type="term" value="F:mismatched DNA binding"/>
    <property type="evidence" value="ECO:0007669"/>
    <property type="project" value="InterPro"/>
</dbReference>
<organism evidence="8 9">
    <name type="scientific">Sedimentibacter hydroxybenzoicus DSM 7310</name>
    <dbReference type="NCBI Taxonomy" id="1123245"/>
    <lineage>
        <taxon>Bacteria</taxon>
        <taxon>Bacillati</taxon>
        <taxon>Bacillota</taxon>
        <taxon>Tissierellia</taxon>
        <taxon>Sedimentibacter</taxon>
    </lineage>
</organism>
<proteinExistence type="predicted"/>
<dbReference type="GO" id="GO:0019843">
    <property type="term" value="F:rRNA binding"/>
    <property type="evidence" value="ECO:0007669"/>
    <property type="project" value="UniProtKB-KW"/>
</dbReference>
<dbReference type="NCBIfam" id="TIGR01069">
    <property type="entry name" value="mutS2"/>
    <property type="match status" value="1"/>
</dbReference>
<dbReference type="InterPro" id="IPR007696">
    <property type="entry name" value="DNA_mismatch_repair_MutS_core"/>
</dbReference>
<dbReference type="InterPro" id="IPR000432">
    <property type="entry name" value="DNA_mismatch_repair_MutS_C"/>
</dbReference>
<dbReference type="SMART" id="SM00534">
    <property type="entry name" value="MUTSac"/>
    <property type="match status" value="1"/>
</dbReference>
<keyword evidence="5" id="KW-0694">RNA-binding</keyword>
<evidence type="ECO:0000256" key="6">
    <source>
        <dbReference type="ARBA" id="ARBA00023125"/>
    </source>
</evidence>
<evidence type="ECO:0000313" key="9">
    <source>
        <dbReference type="Proteomes" id="UP000611629"/>
    </source>
</evidence>